<dbReference type="STRING" id="2880.D7G1R5"/>
<feature type="region of interest" description="Disordered" evidence="1">
    <location>
        <begin position="1"/>
        <end position="42"/>
    </location>
</feature>
<gene>
    <name evidence="2" type="ORF">Esi_0458_0010</name>
</gene>
<dbReference type="InParanoid" id="D7G1R5"/>
<organism evidence="2 3">
    <name type="scientific">Ectocarpus siliculosus</name>
    <name type="common">Brown alga</name>
    <name type="synonym">Conferva siliculosa</name>
    <dbReference type="NCBI Taxonomy" id="2880"/>
    <lineage>
        <taxon>Eukaryota</taxon>
        <taxon>Sar</taxon>
        <taxon>Stramenopiles</taxon>
        <taxon>Ochrophyta</taxon>
        <taxon>PX clade</taxon>
        <taxon>Phaeophyceae</taxon>
        <taxon>Ectocarpales</taxon>
        <taxon>Ectocarpaceae</taxon>
        <taxon>Ectocarpus</taxon>
    </lineage>
</organism>
<feature type="compositionally biased region" description="Low complexity" evidence="1">
    <location>
        <begin position="262"/>
        <end position="275"/>
    </location>
</feature>
<reference evidence="2 3" key="1">
    <citation type="journal article" date="2010" name="Nature">
        <title>The Ectocarpus genome and the independent evolution of multicellularity in brown algae.</title>
        <authorList>
            <person name="Cock J.M."/>
            <person name="Sterck L."/>
            <person name="Rouze P."/>
            <person name="Scornet D."/>
            <person name="Allen A.E."/>
            <person name="Amoutzias G."/>
            <person name="Anthouard V."/>
            <person name="Artiguenave F."/>
            <person name="Aury J.M."/>
            <person name="Badger J.H."/>
            <person name="Beszteri B."/>
            <person name="Billiau K."/>
            <person name="Bonnet E."/>
            <person name="Bothwell J.H."/>
            <person name="Bowler C."/>
            <person name="Boyen C."/>
            <person name="Brownlee C."/>
            <person name="Carrano C.J."/>
            <person name="Charrier B."/>
            <person name="Cho G.Y."/>
            <person name="Coelho S.M."/>
            <person name="Collen J."/>
            <person name="Corre E."/>
            <person name="Da Silva C."/>
            <person name="Delage L."/>
            <person name="Delaroque N."/>
            <person name="Dittami S.M."/>
            <person name="Doulbeau S."/>
            <person name="Elias M."/>
            <person name="Farnham G."/>
            <person name="Gachon C.M."/>
            <person name="Gschloessl B."/>
            <person name="Heesch S."/>
            <person name="Jabbari K."/>
            <person name="Jubin C."/>
            <person name="Kawai H."/>
            <person name="Kimura K."/>
            <person name="Kloareg B."/>
            <person name="Kupper F.C."/>
            <person name="Lang D."/>
            <person name="Le Bail A."/>
            <person name="Leblanc C."/>
            <person name="Lerouge P."/>
            <person name="Lohr M."/>
            <person name="Lopez P.J."/>
            <person name="Martens C."/>
            <person name="Maumus F."/>
            <person name="Michel G."/>
            <person name="Miranda-Saavedra D."/>
            <person name="Morales J."/>
            <person name="Moreau H."/>
            <person name="Motomura T."/>
            <person name="Nagasato C."/>
            <person name="Napoli C.A."/>
            <person name="Nelson D.R."/>
            <person name="Nyvall-Collen P."/>
            <person name="Peters A.F."/>
            <person name="Pommier C."/>
            <person name="Potin P."/>
            <person name="Poulain J."/>
            <person name="Quesneville H."/>
            <person name="Read B."/>
            <person name="Rensing S.A."/>
            <person name="Ritter A."/>
            <person name="Rousvoal S."/>
            <person name="Samanta M."/>
            <person name="Samson G."/>
            <person name="Schroeder D.C."/>
            <person name="Segurens B."/>
            <person name="Strittmatter M."/>
            <person name="Tonon T."/>
            <person name="Tregear J.W."/>
            <person name="Valentin K."/>
            <person name="von Dassow P."/>
            <person name="Yamagishi T."/>
            <person name="Van de Peer Y."/>
            <person name="Wincker P."/>
        </authorList>
    </citation>
    <scope>NUCLEOTIDE SEQUENCE [LARGE SCALE GENOMIC DNA]</scope>
    <source>
        <strain evidence="3">Ec32 / CCAP1310/4</strain>
    </source>
</reference>
<dbReference type="AlphaFoldDB" id="D7G1R5"/>
<dbReference type="Proteomes" id="UP000002630">
    <property type="component" value="Unassembled WGS sequence"/>
</dbReference>
<feature type="compositionally biased region" description="Low complexity" evidence="1">
    <location>
        <begin position="328"/>
        <end position="345"/>
    </location>
</feature>
<dbReference type="EMBL" id="FN649760">
    <property type="protein sequence ID" value="CBJ33310.1"/>
    <property type="molecule type" value="Genomic_DNA"/>
</dbReference>
<dbReference type="OrthoDB" id="10527240at2759"/>
<sequence>MAKGPYAVGPFSSPSGTVTAPPSPPSARSMAAPARNYPGGDDAELGELLGGGLHDLDDEGWSPEDADLMAAFLEDDFSGEILFGLDTTSSTTAASAVSDQPGSVPSCPMADFDDHTLELLASSGVISGAPGVAMPSTSVGAGADASDVATGASDVGAALPRMPATPPAPGTMPAFGLTPPIATDTSSDTNVPHPPSISSTLAAPFTSTTATPSFVSSDVGAALPRMPTTPPAPGTMPAFGLTPPIATDTSSDTNVPHPPSISSTLASPFTSTTATPSFVSRPITDSVAAATVAAAVVAGSTTSEITALTPPPAPTSALNNSRTFSAVTTGSTTSGPTTPRTDSVASTTADARETAAAKAAKAAVAVAVATSAPSKLSTSALAVSPVLGTPSTSTSDGIDHALAMAIQALKIADRAVDDSRLARSPETTSDNEKGRLSTALAEFTEKMSKAAPRTSATEMMDAALAACMEQLLFLEERTFVEEETAFSDDVAVRADLGRAMMALNDEKKKKREAEIRAILGDVRKRRSKRIRSAALSNVRRERDARPAWDHFSLREMWKAGEIVTL</sequence>
<feature type="region of interest" description="Disordered" evidence="1">
    <location>
        <begin position="165"/>
        <end position="203"/>
    </location>
</feature>
<proteinExistence type="predicted"/>
<feature type="region of interest" description="Disordered" evidence="1">
    <location>
        <begin position="246"/>
        <end position="275"/>
    </location>
</feature>
<accession>D7G1R5</accession>
<evidence type="ECO:0000313" key="3">
    <source>
        <dbReference type="Proteomes" id="UP000002630"/>
    </source>
</evidence>
<evidence type="ECO:0000256" key="1">
    <source>
        <dbReference type="SAM" id="MobiDB-lite"/>
    </source>
</evidence>
<name>D7G1R5_ECTSI</name>
<evidence type="ECO:0000313" key="2">
    <source>
        <dbReference type="EMBL" id="CBJ33310.1"/>
    </source>
</evidence>
<feature type="region of interest" description="Disordered" evidence="1">
    <location>
        <begin position="326"/>
        <end position="345"/>
    </location>
</feature>
<keyword evidence="3" id="KW-1185">Reference proteome</keyword>
<protein>
    <submittedName>
        <fullName evidence="2">Uncharacterized protein</fullName>
    </submittedName>
</protein>
<feature type="compositionally biased region" description="Low complexity" evidence="1">
    <location>
        <begin position="12"/>
        <end position="34"/>
    </location>
</feature>